<dbReference type="PANTHER" id="PTHR43591">
    <property type="entry name" value="METHYLTRANSFERASE"/>
    <property type="match status" value="1"/>
</dbReference>
<dbReference type="SUPFAM" id="SSF53335">
    <property type="entry name" value="S-adenosyl-L-methionine-dependent methyltransferases"/>
    <property type="match status" value="1"/>
</dbReference>
<organism evidence="1 2">
    <name type="scientific">Cudoniella acicularis</name>
    <dbReference type="NCBI Taxonomy" id="354080"/>
    <lineage>
        <taxon>Eukaryota</taxon>
        <taxon>Fungi</taxon>
        <taxon>Dikarya</taxon>
        <taxon>Ascomycota</taxon>
        <taxon>Pezizomycotina</taxon>
        <taxon>Leotiomycetes</taxon>
        <taxon>Helotiales</taxon>
        <taxon>Tricladiaceae</taxon>
        <taxon>Cudoniella</taxon>
    </lineage>
</organism>
<dbReference type="PANTHER" id="PTHR43591:SF105">
    <property type="entry name" value="METHYLTRANSFERASE DOMAIN-CONTAINING PROTEIN-RELATED"/>
    <property type="match status" value="1"/>
</dbReference>
<dbReference type="Pfam" id="PF01209">
    <property type="entry name" value="Ubie_methyltran"/>
    <property type="match status" value="1"/>
</dbReference>
<sequence length="272" mass="30178">MAPLPEEWNKLFSKAASEYEKQSAGVTRLISQQVLPLLLPITASSVIHDNACGPGIVALDILALADKAGTPPPTIYATDFNQAMITKLQSIIDEKSLKTLTAQVMDGSDLSSFADDMFTHSITNFGIFAFPDPVAGARHILRTLKPGGIAAITVWKHPGNVFFFNEVIQSVAPGTPEWFPIKEWLEESYLLNIIEKAGFEKEKFEVRELRTVWNVDDVEYTAGLFEGPFWDPAKEKLSEEQKGECKVVVRSLLEERKGKGIEMVARVLVARK</sequence>
<dbReference type="GO" id="GO:0008168">
    <property type="term" value="F:methyltransferase activity"/>
    <property type="evidence" value="ECO:0007669"/>
    <property type="project" value="TreeGrafter"/>
</dbReference>
<dbReference type="OrthoDB" id="2013972at2759"/>
<comment type="caution">
    <text evidence="1">The sequence shown here is derived from an EMBL/GenBank/DDBJ whole genome shotgun (WGS) entry which is preliminary data.</text>
</comment>
<keyword evidence="2" id="KW-1185">Reference proteome</keyword>
<dbReference type="Proteomes" id="UP000566819">
    <property type="component" value="Unassembled WGS sequence"/>
</dbReference>
<accession>A0A8H4RT68</accession>
<reference evidence="1 2" key="1">
    <citation type="submission" date="2020-03" db="EMBL/GenBank/DDBJ databases">
        <title>Draft Genome Sequence of Cudoniella acicularis.</title>
        <authorList>
            <person name="Buettner E."/>
            <person name="Kellner H."/>
        </authorList>
    </citation>
    <scope>NUCLEOTIDE SEQUENCE [LARGE SCALE GENOMIC DNA]</scope>
    <source>
        <strain evidence="1 2">DSM 108380</strain>
    </source>
</reference>
<proteinExistence type="predicted"/>
<name>A0A8H4RT68_9HELO</name>
<protein>
    <recommendedName>
        <fullName evidence="3">Methyltransferase domain-containing protein</fullName>
    </recommendedName>
</protein>
<evidence type="ECO:0000313" key="1">
    <source>
        <dbReference type="EMBL" id="KAF4634570.1"/>
    </source>
</evidence>
<evidence type="ECO:0008006" key="3">
    <source>
        <dbReference type="Google" id="ProtNLM"/>
    </source>
</evidence>
<dbReference type="InterPro" id="IPR029063">
    <property type="entry name" value="SAM-dependent_MTases_sf"/>
</dbReference>
<dbReference type="Gene3D" id="3.40.50.150">
    <property type="entry name" value="Vaccinia Virus protein VP39"/>
    <property type="match status" value="1"/>
</dbReference>
<dbReference type="CDD" id="cd02440">
    <property type="entry name" value="AdoMet_MTases"/>
    <property type="match status" value="1"/>
</dbReference>
<gene>
    <name evidence="1" type="ORF">G7Y89_g3538</name>
</gene>
<dbReference type="EMBL" id="JAAMPI010000175">
    <property type="protein sequence ID" value="KAF4634570.1"/>
    <property type="molecule type" value="Genomic_DNA"/>
</dbReference>
<evidence type="ECO:0000313" key="2">
    <source>
        <dbReference type="Proteomes" id="UP000566819"/>
    </source>
</evidence>
<dbReference type="AlphaFoldDB" id="A0A8H4RT68"/>